<accession>A0ACC2G4I0</accession>
<organism evidence="1 2">
    <name type="scientific">Dallia pectoralis</name>
    <name type="common">Alaska blackfish</name>
    <dbReference type="NCBI Taxonomy" id="75939"/>
    <lineage>
        <taxon>Eukaryota</taxon>
        <taxon>Metazoa</taxon>
        <taxon>Chordata</taxon>
        <taxon>Craniata</taxon>
        <taxon>Vertebrata</taxon>
        <taxon>Euteleostomi</taxon>
        <taxon>Actinopterygii</taxon>
        <taxon>Neopterygii</taxon>
        <taxon>Teleostei</taxon>
        <taxon>Protacanthopterygii</taxon>
        <taxon>Esociformes</taxon>
        <taxon>Umbridae</taxon>
        <taxon>Dallia</taxon>
    </lineage>
</organism>
<keyword evidence="2" id="KW-1185">Reference proteome</keyword>
<reference evidence="1" key="1">
    <citation type="submission" date="2021-05" db="EMBL/GenBank/DDBJ databases">
        <authorList>
            <person name="Pan Q."/>
            <person name="Jouanno E."/>
            <person name="Zahm M."/>
            <person name="Klopp C."/>
            <person name="Cabau C."/>
            <person name="Louis A."/>
            <person name="Berthelot C."/>
            <person name="Parey E."/>
            <person name="Roest Crollius H."/>
            <person name="Montfort J."/>
            <person name="Robinson-Rechavi M."/>
            <person name="Bouchez O."/>
            <person name="Lampietro C."/>
            <person name="Lopez Roques C."/>
            <person name="Donnadieu C."/>
            <person name="Postlethwait J."/>
            <person name="Bobe J."/>
            <person name="Dillon D."/>
            <person name="Chandos A."/>
            <person name="von Hippel F."/>
            <person name="Guiguen Y."/>
        </authorList>
    </citation>
    <scope>NUCLEOTIDE SEQUENCE</scope>
    <source>
        <strain evidence="1">YG-Jan2019</strain>
    </source>
</reference>
<evidence type="ECO:0000313" key="1">
    <source>
        <dbReference type="EMBL" id="KAJ7998547.1"/>
    </source>
</evidence>
<name>A0ACC2G4I0_DALPE</name>
<sequence>MWKGSSRRLIPKDKKKRLYMKKRETQDNRLPSSCITKDKVGVVQEEVEWMGLGEENNFETEDPPEGGGRKRGGDRTTGWSCYSCGKKGHFCRECPEPRGGGWQTGPSRRVTHTKPEEE</sequence>
<comment type="caution">
    <text evidence="1">The sequence shown here is derived from an EMBL/GenBank/DDBJ whole genome shotgun (WGS) entry which is preliminary data.</text>
</comment>
<protein>
    <submittedName>
        <fullName evidence="1">Uncharacterized protein</fullName>
    </submittedName>
</protein>
<evidence type="ECO:0000313" key="2">
    <source>
        <dbReference type="Proteomes" id="UP001157502"/>
    </source>
</evidence>
<dbReference type="EMBL" id="CM055744">
    <property type="protein sequence ID" value="KAJ7998547.1"/>
    <property type="molecule type" value="Genomic_DNA"/>
</dbReference>
<proteinExistence type="predicted"/>
<dbReference type="Proteomes" id="UP001157502">
    <property type="component" value="Chromosome 17"/>
</dbReference>
<gene>
    <name evidence="1" type="ORF">DPEC_G00206040</name>
</gene>